<feature type="compositionally biased region" description="Basic residues" evidence="1">
    <location>
        <begin position="11"/>
        <end position="21"/>
    </location>
</feature>
<evidence type="ECO:0000256" key="1">
    <source>
        <dbReference type="SAM" id="MobiDB-lite"/>
    </source>
</evidence>
<evidence type="ECO:0000313" key="3">
    <source>
        <dbReference type="Proteomes" id="UP000464669"/>
    </source>
</evidence>
<protein>
    <submittedName>
        <fullName evidence="2">Uncharacterized protein</fullName>
    </submittedName>
</protein>
<proteinExistence type="predicted"/>
<gene>
    <name evidence="2" type="ORF">N1M2_66</name>
</gene>
<dbReference type="Proteomes" id="UP000464669">
    <property type="component" value="Segment"/>
</dbReference>
<evidence type="ECO:0000313" key="2">
    <source>
        <dbReference type="EMBL" id="QGH71929.1"/>
    </source>
</evidence>
<reference evidence="2 3" key="1">
    <citation type="submission" date="2019-11" db="EMBL/GenBank/DDBJ databases">
        <authorList>
            <person name="Lewis R."/>
            <person name="Clooney A.G."/>
            <person name="Stockdale S.R."/>
            <person name="Buttimer C."/>
            <person name="Draper L.A."/>
            <person name="Ross R.P."/>
            <person name="Hill C."/>
        </authorList>
    </citation>
    <scope>NUCLEOTIDE SEQUENCE [LARGE SCALE GENOMIC DNA]</scope>
</reference>
<feature type="compositionally biased region" description="Basic and acidic residues" evidence="1">
    <location>
        <begin position="227"/>
        <end position="241"/>
    </location>
</feature>
<feature type="region of interest" description="Disordered" evidence="1">
    <location>
        <begin position="227"/>
        <end position="251"/>
    </location>
</feature>
<organism evidence="2 3">
    <name type="scientific">Klebsiella phage N1M2</name>
    <dbReference type="NCBI Taxonomy" id="2664939"/>
    <lineage>
        <taxon>Viruses</taxon>
        <taxon>Duplodnaviria</taxon>
        <taxon>Heunggongvirae</taxon>
        <taxon>Uroviricota</taxon>
        <taxon>Caudoviricetes</taxon>
        <taxon>Chimalliviridae</taxon>
        <taxon>Nimduovirus</taxon>
        <taxon>Nimduovirus N1M2</taxon>
    </lineage>
</organism>
<feature type="region of interest" description="Disordered" evidence="1">
    <location>
        <begin position="1"/>
        <end position="21"/>
    </location>
</feature>
<accession>A0A6B7ZF42</accession>
<keyword evidence="3" id="KW-1185">Reference proteome</keyword>
<name>A0A6B7ZF42_9CAUD</name>
<sequence>MSKKNTAQVKAAKRNARAKAKAKSVAKAKACPQAIQQRKLRGALGADGRIADFDTVLEKAVLDINKGKKVTSEFKTTTDMIAGIKEAIGQVFKLYCYVTLGKTLADAGAMEHQVTIPIDDISRVLMNFDSRIGRLEFMDKTPVEERDNVAIETEALDIGTNLASISEDLYGEVARMETHSLIMEEAISRMALEITEGEPEQRRMAALQAVAYKYLAELKLHDARVEKEQREAADPSEHLTGVDEAPFVPQV</sequence>
<dbReference type="EMBL" id="MN642089">
    <property type="protein sequence ID" value="QGH71929.1"/>
    <property type="molecule type" value="Genomic_DNA"/>
</dbReference>